<sequence>MDGEDTATPSTPPGPLNTETLLPAAPTKTYYTPEQVRPFPKADFSKQKNTKPRQKGKTAIITDTPERTLIEKRYNKRKVTSVKKTLVMANKSNNKQRKCVKKRKIIEETSKESFEDETLCLICCGVYSVSKEDWLQCRQCKNWAHSSCAKNNPLFVCCNCGGGGNKVVKKNKRGGPFVVIEKVGKEKSEVKDKERHNRIESQKSLKRRLEIRETGERELNLRIERKKDLNCFWKMTDERI</sequence>
<dbReference type="EMBL" id="CM043015">
    <property type="protein sequence ID" value="KAI4471827.1"/>
    <property type="molecule type" value="Genomic_DNA"/>
</dbReference>
<evidence type="ECO:0000313" key="1">
    <source>
        <dbReference type="EMBL" id="KAI4471827.1"/>
    </source>
</evidence>
<name>A0ACB9TYH8_HOLOL</name>
<reference evidence="1" key="1">
    <citation type="submission" date="2022-04" db="EMBL/GenBank/DDBJ databases">
        <title>Chromosome-scale genome assembly of Holotrichia oblita Faldermann.</title>
        <authorList>
            <person name="Rongchong L."/>
        </authorList>
    </citation>
    <scope>NUCLEOTIDE SEQUENCE</scope>
    <source>
        <strain evidence="1">81SQS9</strain>
    </source>
</reference>
<protein>
    <submittedName>
        <fullName evidence="1">Zinc finger fyve/phd-type</fullName>
    </submittedName>
</protein>
<accession>A0ACB9TYH8</accession>
<organism evidence="1 2">
    <name type="scientific">Holotrichia oblita</name>
    <name type="common">Chafer beetle</name>
    <dbReference type="NCBI Taxonomy" id="644536"/>
    <lineage>
        <taxon>Eukaryota</taxon>
        <taxon>Metazoa</taxon>
        <taxon>Ecdysozoa</taxon>
        <taxon>Arthropoda</taxon>
        <taxon>Hexapoda</taxon>
        <taxon>Insecta</taxon>
        <taxon>Pterygota</taxon>
        <taxon>Neoptera</taxon>
        <taxon>Endopterygota</taxon>
        <taxon>Coleoptera</taxon>
        <taxon>Polyphaga</taxon>
        <taxon>Scarabaeiformia</taxon>
        <taxon>Scarabaeidae</taxon>
        <taxon>Melolonthinae</taxon>
        <taxon>Holotrichia</taxon>
    </lineage>
</organism>
<keyword evidence="2" id="KW-1185">Reference proteome</keyword>
<comment type="caution">
    <text evidence="1">The sequence shown here is derived from an EMBL/GenBank/DDBJ whole genome shotgun (WGS) entry which is preliminary data.</text>
</comment>
<gene>
    <name evidence="1" type="ORF">MML48_1g13011</name>
</gene>
<dbReference type="Proteomes" id="UP001056778">
    <property type="component" value="Chromosome 1"/>
</dbReference>
<proteinExistence type="predicted"/>
<evidence type="ECO:0000313" key="2">
    <source>
        <dbReference type="Proteomes" id="UP001056778"/>
    </source>
</evidence>